<keyword evidence="1 9" id="KW-0723">Serine/threonine-protein kinase</keyword>
<gene>
    <name evidence="9" type="ORF">Mucpa_4265</name>
</gene>
<evidence type="ECO:0000256" key="3">
    <source>
        <dbReference type="ARBA" id="ARBA00022741"/>
    </source>
</evidence>
<evidence type="ECO:0000256" key="6">
    <source>
        <dbReference type="SAM" id="MobiDB-lite"/>
    </source>
</evidence>
<evidence type="ECO:0000256" key="1">
    <source>
        <dbReference type="ARBA" id="ARBA00022527"/>
    </source>
</evidence>
<dbReference type="InterPro" id="IPR011009">
    <property type="entry name" value="Kinase-like_dom_sf"/>
</dbReference>
<organism evidence="9 10">
    <name type="scientific">Mucilaginibacter paludis DSM 18603</name>
    <dbReference type="NCBI Taxonomy" id="714943"/>
    <lineage>
        <taxon>Bacteria</taxon>
        <taxon>Pseudomonadati</taxon>
        <taxon>Bacteroidota</taxon>
        <taxon>Sphingobacteriia</taxon>
        <taxon>Sphingobacteriales</taxon>
        <taxon>Sphingobacteriaceae</taxon>
        <taxon>Mucilaginibacter</taxon>
    </lineage>
</organism>
<dbReference type="InterPro" id="IPR008271">
    <property type="entry name" value="Ser/Thr_kinase_AS"/>
</dbReference>
<evidence type="ECO:0000313" key="9">
    <source>
        <dbReference type="EMBL" id="EHQ28355.1"/>
    </source>
</evidence>
<protein>
    <submittedName>
        <fullName evidence="9">Serine/threonine protein kinase</fullName>
    </submittedName>
</protein>
<dbReference type="PROSITE" id="PS50011">
    <property type="entry name" value="PROTEIN_KINASE_DOM"/>
    <property type="match status" value="1"/>
</dbReference>
<keyword evidence="7" id="KW-0812">Transmembrane</keyword>
<keyword evidence="7" id="KW-1133">Transmembrane helix</keyword>
<feature type="domain" description="Protein kinase" evidence="8">
    <location>
        <begin position="78"/>
        <end position="324"/>
    </location>
</feature>
<accession>H1Y6U8</accession>
<feature type="transmembrane region" description="Helical" evidence="7">
    <location>
        <begin position="868"/>
        <end position="888"/>
    </location>
</feature>
<dbReference type="AlphaFoldDB" id="H1Y6U8"/>
<dbReference type="OrthoDB" id="9813021at2"/>
<dbReference type="eggNOG" id="COG0515">
    <property type="taxonomic scope" value="Bacteria"/>
</dbReference>
<dbReference type="EMBL" id="CM001403">
    <property type="protein sequence ID" value="EHQ28355.1"/>
    <property type="molecule type" value="Genomic_DNA"/>
</dbReference>
<keyword evidence="3" id="KW-0547">Nucleotide-binding</keyword>
<dbReference type="PROSITE" id="PS00108">
    <property type="entry name" value="PROTEIN_KINASE_ST"/>
    <property type="match status" value="1"/>
</dbReference>
<dbReference type="RefSeq" id="WP_008509141.1">
    <property type="nucleotide sequence ID" value="NZ_CM001403.1"/>
</dbReference>
<feature type="compositionally biased region" description="Polar residues" evidence="6">
    <location>
        <begin position="14"/>
        <end position="41"/>
    </location>
</feature>
<feature type="transmembrane region" description="Helical" evidence="7">
    <location>
        <begin position="835"/>
        <end position="856"/>
    </location>
</feature>
<keyword evidence="2" id="KW-0808">Transferase</keyword>
<sequence length="969" mass="109627">MSTQRIGDDGIIPANNSNATSRLSDNSSAGSTSRISDTTIVGSGAGLPDADQGIISSGNVAPTHLAPGVQINLNGHDFTIAKLITSSGEAEIYLVQGDKEQVVLKYYFSNYKPKDEIITKLHALKRKDIMSPLDSGIYQDRFFELSEYMTGGTMDALMPLKDFGKIKKYAGLIAEALNACHQNGIIHRDIKPVNIFFRTAAKDEIVLGDFGISSALQAGADYRFTTSVNRTTAYAAPELFTNINNQTTLDKKVDYYALGISLLELWLGHDPFRDFAEFMAMRIKIEGRVIIPADMDSQLQTLIKGLITTEPPKRWGYEEVNKWLRGEAVEVHQTSNRAKFKPYEWDDLKNVVIDEPKELAELMDNDRKKATRQLYSRAIPDWVKNNSQDMYSELLYIVEKEFPNNTAENAAAGVTKAIYTLDRERSFKGYDGTVCNSIKDIARHVEAKFNYYREHLKNPRTDLYLFFETRGFEDRVSKYQKYFMLYVPERALNLIILDLDDNNLVLDNTVYDNVQQLVDSNRDLVKEVVNPDSKISLWLDLTYRHLMTRINTWRGDAKNQNIETLRYVLNISGFRLNGQEAADVKSFITLLQSNIGQFTTAADAQKNSNNANYWLNNYQSTSLAAVFGQLLAGGNLSKDNFMGIYSAAMALPDTKPFQLATQAAGLIRQVPGIDAENKKALANITKNAFKQYLDNNRSVAVYALDNLEKMLRAIQGIQTADHQFAEFLLMALNVKIRNDIHSDLDKIKDNSDSFALYYARLIEFFKQVQAILPTLPVLIDFKRKQDQIDLSKQQIESKYNTQKASEEHKINMAYATLQADQEKLQIDYKPYFKSYAIILWGTMSVIQIYFVILTYLLSNIWSGFELSLFIAGMPISAAFYVFIGYWVIGKIKLSVPFAKLLVRPLVPIRGSQLYVEIDKLRSAIEPEKAGKIDMLNTRVNGRINDELFSESIRIMLTDQTDGTPVTAVQ</sequence>
<feature type="region of interest" description="Disordered" evidence="6">
    <location>
        <begin position="1"/>
        <end position="42"/>
    </location>
</feature>
<keyword evidence="7" id="KW-0472">Membrane</keyword>
<dbReference type="STRING" id="714943.Mucpa_4265"/>
<dbReference type="HOGENOM" id="CLU_305842_0_0_10"/>
<dbReference type="Proteomes" id="UP000002774">
    <property type="component" value="Chromosome"/>
</dbReference>
<keyword evidence="4 9" id="KW-0418">Kinase</keyword>
<keyword evidence="10" id="KW-1185">Reference proteome</keyword>
<dbReference type="PANTHER" id="PTHR24351">
    <property type="entry name" value="RIBOSOMAL PROTEIN S6 KINASE"/>
    <property type="match status" value="1"/>
</dbReference>
<dbReference type="InterPro" id="IPR000719">
    <property type="entry name" value="Prot_kinase_dom"/>
</dbReference>
<name>H1Y6U8_9SPHI</name>
<evidence type="ECO:0000256" key="2">
    <source>
        <dbReference type="ARBA" id="ARBA00022679"/>
    </source>
</evidence>
<dbReference type="GO" id="GO:0004674">
    <property type="term" value="F:protein serine/threonine kinase activity"/>
    <property type="evidence" value="ECO:0007669"/>
    <property type="project" value="UniProtKB-KW"/>
</dbReference>
<dbReference type="Pfam" id="PF00069">
    <property type="entry name" value="Pkinase"/>
    <property type="match status" value="1"/>
</dbReference>
<dbReference type="GO" id="GO:0005524">
    <property type="term" value="F:ATP binding"/>
    <property type="evidence" value="ECO:0007669"/>
    <property type="project" value="UniProtKB-KW"/>
</dbReference>
<keyword evidence="5" id="KW-0067">ATP-binding</keyword>
<reference evidence="9" key="1">
    <citation type="submission" date="2011-09" db="EMBL/GenBank/DDBJ databases">
        <title>The permanent draft genome of Mucilaginibacter paludis DSM 18603.</title>
        <authorList>
            <consortium name="US DOE Joint Genome Institute (JGI-PGF)"/>
            <person name="Lucas S."/>
            <person name="Han J."/>
            <person name="Lapidus A."/>
            <person name="Bruce D."/>
            <person name="Goodwin L."/>
            <person name="Pitluck S."/>
            <person name="Peters L."/>
            <person name="Kyrpides N."/>
            <person name="Mavromatis K."/>
            <person name="Ivanova N."/>
            <person name="Mikhailova N."/>
            <person name="Held B."/>
            <person name="Detter J.C."/>
            <person name="Tapia R."/>
            <person name="Han C."/>
            <person name="Land M."/>
            <person name="Hauser L."/>
            <person name="Markowitz V."/>
            <person name="Cheng J.-F."/>
            <person name="Hugenholtz P."/>
            <person name="Woyke T."/>
            <person name="Wu D."/>
            <person name="Tindall B."/>
            <person name="Brambilla E."/>
            <person name="Klenk H.-P."/>
            <person name="Eisen J.A."/>
        </authorList>
    </citation>
    <scope>NUCLEOTIDE SEQUENCE [LARGE SCALE GENOMIC DNA]</scope>
    <source>
        <strain evidence="9">DSM 18603</strain>
    </source>
</reference>
<evidence type="ECO:0000256" key="5">
    <source>
        <dbReference type="ARBA" id="ARBA00022840"/>
    </source>
</evidence>
<evidence type="ECO:0000256" key="4">
    <source>
        <dbReference type="ARBA" id="ARBA00022777"/>
    </source>
</evidence>
<evidence type="ECO:0000313" key="10">
    <source>
        <dbReference type="Proteomes" id="UP000002774"/>
    </source>
</evidence>
<dbReference type="Gene3D" id="1.10.510.10">
    <property type="entry name" value="Transferase(Phosphotransferase) domain 1"/>
    <property type="match status" value="1"/>
</dbReference>
<proteinExistence type="predicted"/>
<dbReference type="SMART" id="SM00220">
    <property type="entry name" value="S_TKc"/>
    <property type="match status" value="1"/>
</dbReference>
<evidence type="ECO:0000256" key="7">
    <source>
        <dbReference type="SAM" id="Phobius"/>
    </source>
</evidence>
<dbReference type="SUPFAM" id="SSF56112">
    <property type="entry name" value="Protein kinase-like (PK-like)"/>
    <property type="match status" value="1"/>
</dbReference>
<evidence type="ECO:0000259" key="8">
    <source>
        <dbReference type="PROSITE" id="PS50011"/>
    </source>
</evidence>